<accession>A0A194UW69</accession>
<sequence length="153" mass="17565">MSTTHMSACKLAKVAELVKLHKLAAKLAKRHEIKNEKNQARKAQNEQKVADFEKRIEARNATAALYEAQRRADFEKDPTNPRNIQWKKRQDKRELLEKSRWARVKENVKDAGKSLCGCIVALIKSILHLVIILILLPFAILECFINALCFCDI</sequence>
<name>A0A194UW69_CYTMA</name>
<evidence type="ECO:0000313" key="4">
    <source>
        <dbReference type="Proteomes" id="UP000078576"/>
    </source>
</evidence>
<feature type="coiled-coil region" evidence="1">
    <location>
        <begin position="23"/>
        <end position="55"/>
    </location>
</feature>
<dbReference type="AlphaFoldDB" id="A0A194UW69"/>
<keyword evidence="2" id="KW-1133">Transmembrane helix</keyword>
<organism evidence="3 4">
    <name type="scientific">Cytospora mali</name>
    <name type="common">Apple Valsa canker fungus</name>
    <name type="synonym">Valsa mali</name>
    <dbReference type="NCBI Taxonomy" id="578113"/>
    <lineage>
        <taxon>Eukaryota</taxon>
        <taxon>Fungi</taxon>
        <taxon>Dikarya</taxon>
        <taxon>Ascomycota</taxon>
        <taxon>Pezizomycotina</taxon>
        <taxon>Sordariomycetes</taxon>
        <taxon>Sordariomycetidae</taxon>
        <taxon>Diaporthales</taxon>
        <taxon>Cytosporaceae</taxon>
        <taxon>Cytospora</taxon>
    </lineage>
</organism>
<dbReference type="Proteomes" id="UP000078576">
    <property type="component" value="Unassembled WGS sequence"/>
</dbReference>
<evidence type="ECO:0000256" key="2">
    <source>
        <dbReference type="SAM" id="Phobius"/>
    </source>
</evidence>
<proteinExistence type="predicted"/>
<reference evidence="4" key="1">
    <citation type="submission" date="2014-12" db="EMBL/GenBank/DDBJ databases">
        <title>Genome Sequence of Valsa Canker Pathogens Uncovers a Specific Adaption of Colonization on Woody Bark.</title>
        <authorList>
            <person name="Yin Z."/>
            <person name="Liu H."/>
            <person name="Gao X."/>
            <person name="Li Z."/>
            <person name="Song N."/>
            <person name="Ke X."/>
            <person name="Dai Q."/>
            <person name="Wu Y."/>
            <person name="Sun Y."/>
            <person name="Xu J.-R."/>
            <person name="Kang Z.K."/>
            <person name="Wang L."/>
            <person name="Huang L."/>
        </authorList>
    </citation>
    <scope>NUCLEOTIDE SEQUENCE [LARGE SCALE GENOMIC DNA]</scope>
    <source>
        <strain evidence="4">SXYL134</strain>
    </source>
</reference>
<gene>
    <name evidence="3" type="ORF">VP1G_03220</name>
</gene>
<protein>
    <submittedName>
        <fullName evidence="3">Uncharacterized protein</fullName>
    </submittedName>
</protein>
<feature type="transmembrane region" description="Helical" evidence="2">
    <location>
        <begin position="115"/>
        <end position="141"/>
    </location>
</feature>
<keyword evidence="1" id="KW-0175">Coiled coil</keyword>
<dbReference type="EMBL" id="KN714683">
    <property type="protein sequence ID" value="KUI55851.1"/>
    <property type="molecule type" value="Genomic_DNA"/>
</dbReference>
<keyword evidence="2" id="KW-0812">Transmembrane</keyword>
<keyword evidence="2" id="KW-0472">Membrane</keyword>
<dbReference type="OrthoDB" id="10521820at2759"/>
<evidence type="ECO:0000313" key="3">
    <source>
        <dbReference type="EMBL" id="KUI55851.1"/>
    </source>
</evidence>
<evidence type="ECO:0000256" key="1">
    <source>
        <dbReference type="SAM" id="Coils"/>
    </source>
</evidence>
<keyword evidence="4" id="KW-1185">Reference proteome</keyword>